<evidence type="ECO:0000313" key="1">
    <source>
        <dbReference type="EMBL" id="JAG21665.1"/>
    </source>
</evidence>
<reference evidence="1" key="1">
    <citation type="journal article" date="2014" name="PLoS ONE">
        <title>Transcriptome-Based Identification of ABC Transporters in the Western Tarnished Plant Bug Lygus hesperus.</title>
        <authorList>
            <person name="Hull J.J."/>
            <person name="Chaney K."/>
            <person name="Geib S.M."/>
            <person name="Fabrick J.A."/>
            <person name="Brent C.S."/>
            <person name="Walsh D."/>
            <person name="Lavine L.C."/>
        </authorList>
    </citation>
    <scope>NUCLEOTIDE SEQUENCE</scope>
</reference>
<protein>
    <submittedName>
        <fullName evidence="1">Desmoplakin</fullName>
    </submittedName>
</protein>
<evidence type="ECO:0000313" key="2">
    <source>
        <dbReference type="EMBL" id="JAG64222.1"/>
    </source>
</evidence>
<proteinExistence type="predicted"/>
<organism evidence="1">
    <name type="scientific">Lygus hesperus</name>
    <name type="common">Western plant bug</name>
    <dbReference type="NCBI Taxonomy" id="30085"/>
    <lineage>
        <taxon>Eukaryota</taxon>
        <taxon>Metazoa</taxon>
        <taxon>Ecdysozoa</taxon>
        <taxon>Arthropoda</taxon>
        <taxon>Hexapoda</taxon>
        <taxon>Insecta</taxon>
        <taxon>Pterygota</taxon>
        <taxon>Neoptera</taxon>
        <taxon>Paraneoptera</taxon>
        <taxon>Hemiptera</taxon>
        <taxon>Heteroptera</taxon>
        <taxon>Panheteroptera</taxon>
        <taxon>Cimicomorpha</taxon>
        <taxon>Miridae</taxon>
        <taxon>Mirini</taxon>
        <taxon>Lygus</taxon>
    </lineage>
</organism>
<dbReference type="EMBL" id="GBRD01001599">
    <property type="protein sequence ID" value="JAG64222.1"/>
    <property type="molecule type" value="Transcribed_RNA"/>
</dbReference>
<accession>A0A0A9XWN9</accession>
<dbReference type="EMBL" id="GBHO01021939">
    <property type="protein sequence ID" value="JAG21665.1"/>
    <property type="molecule type" value="Transcribed_RNA"/>
</dbReference>
<gene>
    <name evidence="1" type="primary">DSP_2</name>
    <name evidence="1" type="ORF">CM83_6705</name>
</gene>
<name>A0A0A9XWN9_LYGHE</name>
<dbReference type="AlphaFoldDB" id="A0A0A9XWN9"/>
<reference evidence="1" key="2">
    <citation type="submission" date="2014-07" db="EMBL/GenBank/DDBJ databases">
        <authorList>
            <person name="Hull J."/>
        </authorList>
    </citation>
    <scope>NUCLEOTIDE SEQUENCE</scope>
</reference>
<sequence length="236" mass="27066">MNITVLYDPRGARALFSMKYHYIPLLAILSKLYDYNLEIAAYPAQKFGYRYHHTTIESYVQNCVGLLEPNKTEGLAILNCLTHCEFCMEIGLCQEAQSLYTPACIKHVKGDLRLLLKCELNKRRVISQVYQRWYVHWQKFHAHGTSANPVVLLLDGAQETLEIMDTGLIDRACDHLNSSSDVYDQLCGEFNKTEIQRMIDEVPAGHLIVSVSRIERQSSALNLLCLLLVMVHKKYQ</sequence>
<reference evidence="2" key="3">
    <citation type="submission" date="2014-09" db="EMBL/GenBank/DDBJ databases">
        <authorList>
            <person name="Magalhaes I.L.F."/>
            <person name="Oliveira U."/>
            <person name="Santos F.R."/>
            <person name="Vidigal T.H.D.A."/>
            <person name="Brescovit A.D."/>
            <person name="Santos A.J."/>
        </authorList>
    </citation>
    <scope>NUCLEOTIDE SEQUENCE</scope>
</reference>